<evidence type="ECO:0000256" key="2">
    <source>
        <dbReference type="ARBA" id="ARBA00005369"/>
    </source>
</evidence>
<keyword evidence="8" id="KW-0949">S-adenosyl-L-methionine</keyword>
<dbReference type="CDD" id="cd02440">
    <property type="entry name" value="AdoMet_MTases"/>
    <property type="match status" value="1"/>
</dbReference>
<accession>A0ABP7UVQ3</accession>
<dbReference type="SUPFAM" id="SSF53335">
    <property type="entry name" value="S-adenosyl-L-methionine-dependent methyltransferases"/>
    <property type="match status" value="1"/>
</dbReference>
<dbReference type="Pfam" id="PF01135">
    <property type="entry name" value="PCMT"/>
    <property type="match status" value="1"/>
</dbReference>
<keyword evidence="7" id="KW-0808">Transferase</keyword>
<name>A0ABP7UVQ3_9ACTN</name>
<dbReference type="InterPro" id="IPR029063">
    <property type="entry name" value="SAM-dependent_MTases_sf"/>
</dbReference>
<dbReference type="PANTHER" id="PTHR11579:SF0">
    <property type="entry name" value="PROTEIN-L-ISOASPARTATE(D-ASPARTATE) O-METHYLTRANSFERASE"/>
    <property type="match status" value="1"/>
</dbReference>
<evidence type="ECO:0000256" key="8">
    <source>
        <dbReference type="ARBA" id="ARBA00022691"/>
    </source>
</evidence>
<evidence type="ECO:0000256" key="4">
    <source>
        <dbReference type="ARBA" id="ARBA00013346"/>
    </source>
</evidence>
<dbReference type="RefSeq" id="WP_344939104.1">
    <property type="nucleotide sequence ID" value="NZ_BAAAZG010000001.1"/>
</dbReference>
<keyword evidence="5" id="KW-0963">Cytoplasm</keyword>
<organism evidence="12 13">
    <name type="scientific">Actinomadura miaoliensis</name>
    <dbReference type="NCBI Taxonomy" id="430685"/>
    <lineage>
        <taxon>Bacteria</taxon>
        <taxon>Bacillati</taxon>
        <taxon>Actinomycetota</taxon>
        <taxon>Actinomycetes</taxon>
        <taxon>Streptosporangiales</taxon>
        <taxon>Thermomonosporaceae</taxon>
        <taxon>Actinomadura</taxon>
    </lineage>
</organism>
<gene>
    <name evidence="12" type="ORF">GCM10022214_00880</name>
</gene>
<evidence type="ECO:0000256" key="6">
    <source>
        <dbReference type="ARBA" id="ARBA00022603"/>
    </source>
</evidence>
<evidence type="ECO:0000313" key="13">
    <source>
        <dbReference type="Proteomes" id="UP001500683"/>
    </source>
</evidence>
<evidence type="ECO:0000256" key="11">
    <source>
        <dbReference type="ARBA" id="ARBA00031350"/>
    </source>
</evidence>
<comment type="similarity">
    <text evidence="2">Belongs to the methyltransferase superfamily. L-isoaspartyl/D-aspartyl protein methyltransferase family.</text>
</comment>
<evidence type="ECO:0000256" key="7">
    <source>
        <dbReference type="ARBA" id="ARBA00022679"/>
    </source>
</evidence>
<dbReference type="InterPro" id="IPR000682">
    <property type="entry name" value="PCMT"/>
</dbReference>
<dbReference type="NCBIfam" id="TIGR04364">
    <property type="entry name" value="methyltran_FxLD"/>
    <property type="match status" value="1"/>
</dbReference>
<sequence>MSIDATQTSAAELRNTMVDQLVMWRSVRTSRVEAAMRAVPRHLFVPDASIEKAYAQEGVITHPGPDGRPRSMASAPAIVAQMLEQLDVRPGHRVLEVGAGTGYNAALLAHLAGPDGQVTTIDIDDDVVEAARNGLAAAGYDNVQVVCGDGEHGHPDHAPYDRIMVTAGAWDVPPAWTDQLTTGGRIVVPLRVRGLTRSVALERQNGILRSCSMRTCGFIPMRGAGHCPEPTLKLRDDMEVSLRLDDRQSADAQALGRALDHPACQIWLGVTAGEEELGHVEFWLATMEGFCRLLAQRDAVDQGLVEPMYRWGSMAVFDQDTFAYLTMRQAPRAEDRQRVFELGVCAYGPHGGELADRLSDQIRRWDREGRSHALWIEVHPAGTAPDIEGLMVADKQHTRVIVRTARQ</sequence>
<dbReference type="EC" id="2.1.1.77" evidence="3"/>
<reference evidence="13" key="1">
    <citation type="journal article" date="2019" name="Int. J. Syst. Evol. Microbiol.">
        <title>The Global Catalogue of Microorganisms (GCM) 10K type strain sequencing project: providing services to taxonomists for standard genome sequencing and annotation.</title>
        <authorList>
            <consortium name="The Broad Institute Genomics Platform"/>
            <consortium name="The Broad Institute Genome Sequencing Center for Infectious Disease"/>
            <person name="Wu L."/>
            <person name="Ma J."/>
        </authorList>
    </citation>
    <scope>NUCLEOTIDE SEQUENCE [LARGE SCALE GENOMIC DNA]</scope>
    <source>
        <strain evidence="13">JCM 16702</strain>
    </source>
</reference>
<comment type="subcellular location">
    <subcellularLocation>
        <location evidence="1">Cytoplasm</location>
    </subcellularLocation>
</comment>
<dbReference type="Proteomes" id="UP001500683">
    <property type="component" value="Unassembled WGS sequence"/>
</dbReference>
<keyword evidence="6" id="KW-0489">Methyltransferase</keyword>
<evidence type="ECO:0000256" key="9">
    <source>
        <dbReference type="ARBA" id="ARBA00030757"/>
    </source>
</evidence>
<evidence type="ECO:0000313" key="12">
    <source>
        <dbReference type="EMBL" id="GAA4054082.1"/>
    </source>
</evidence>
<dbReference type="InterPro" id="IPR027573">
    <property type="entry name" value="Methyltran_FxLD"/>
</dbReference>
<dbReference type="PANTHER" id="PTHR11579">
    <property type="entry name" value="PROTEIN-L-ISOASPARTATE O-METHYLTRANSFERASE"/>
    <property type="match status" value="1"/>
</dbReference>
<proteinExistence type="inferred from homology"/>
<keyword evidence="13" id="KW-1185">Reference proteome</keyword>
<evidence type="ECO:0000256" key="10">
    <source>
        <dbReference type="ARBA" id="ARBA00031323"/>
    </source>
</evidence>
<evidence type="ECO:0000256" key="3">
    <source>
        <dbReference type="ARBA" id="ARBA00011890"/>
    </source>
</evidence>
<evidence type="ECO:0000256" key="5">
    <source>
        <dbReference type="ARBA" id="ARBA00022490"/>
    </source>
</evidence>
<evidence type="ECO:0000256" key="1">
    <source>
        <dbReference type="ARBA" id="ARBA00004496"/>
    </source>
</evidence>
<comment type="caution">
    <text evidence="12">The sequence shown here is derived from an EMBL/GenBank/DDBJ whole genome shotgun (WGS) entry which is preliminary data.</text>
</comment>
<dbReference type="EMBL" id="BAAAZG010000001">
    <property type="protein sequence ID" value="GAA4054082.1"/>
    <property type="molecule type" value="Genomic_DNA"/>
</dbReference>
<dbReference type="Gene3D" id="3.40.50.150">
    <property type="entry name" value="Vaccinia Virus protein VP39"/>
    <property type="match status" value="1"/>
</dbReference>
<protein>
    <recommendedName>
        <fullName evidence="4">Protein-L-isoaspartate O-methyltransferase</fullName>
        <ecNumber evidence="3">2.1.1.77</ecNumber>
    </recommendedName>
    <alternativeName>
        <fullName evidence="11">L-isoaspartyl protein carboxyl methyltransferase</fullName>
    </alternativeName>
    <alternativeName>
        <fullName evidence="9">Protein L-isoaspartyl methyltransferase</fullName>
    </alternativeName>
    <alternativeName>
        <fullName evidence="10">Protein-beta-aspartate methyltransferase</fullName>
    </alternativeName>
</protein>